<protein>
    <submittedName>
        <fullName evidence="2">EC1118_1I12_2531p</fullName>
    </submittedName>
</protein>
<evidence type="ECO:0000256" key="1">
    <source>
        <dbReference type="SAM" id="Phobius"/>
    </source>
</evidence>
<organism evidence="2 3">
    <name type="scientific">Saccharomyces cerevisiae (strain Lalvin EC1118 / Prise de mousse)</name>
    <name type="common">Baker's yeast</name>
    <dbReference type="NCBI Taxonomy" id="643680"/>
    <lineage>
        <taxon>Eukaryota</taxon>
        <taxon>Fungi</taxon>
        <taxon>Dikarya</taxon>
        <taxon>Ascomycota</taxon>
        <taxon>Saccharomycotina</taxon>
        <taxon>Saccharomycetes</taxon>
        <taxon>Saccharomycetales</taxon>
        <taxon>Saccharomycetaceae</taxon>
        <taxon>Saccharomyces</taxon>
    </lineage>
</organism>
<feature type="transmembrane region" description="Helical" evidence="1">
    <location>
        <begin position="86"/>
        <end position="113"/>
    </location>
</feature>
<keyword evidence="1" id="KW-0812">Transmembrane</keyword>
<name>C8ZAT9_YEAS8</name>
<keyword evidence="1" id="KW-0472">Membrane</keyword>
<evidence type="ECO:0000313" key="2">
    <source>
        <dbReference type="EMBL" id="CAY80552.1"/>
    </source>
</evidence>
<accession>C8ZAT9</accession>
<dbReference type="AlphaFoldDB" id="C8ZAT9"/>
<keyword evidence="1" id="KW-1133">Transmembrane helix</keyword>
<dbReference type="EMBL" id="FN393074">
    <property type="protein sequence ID" value="CAY80552.1"/>
    <property type="molecule type" value="Genomic_DNA"/>
</dbReference>
<gene>
    <name evidence="2" type="ORF">EC1118_1I12_2531g</name>
</gene>
<evidence type="ECO:0000313" key="3">
    <source>
        <dbReference type="Proteomes" id="UP000000286"/>
    </source>
</evidence>
<dbReference type="Proteomes" id="UP000000286">
    <property type="component" value="Chromosome IX"/>
</dbReference>
<sequence>MLLPDFLHQRFHSRPVRDVEDTIDKFVCTVFSLQRLQTSFRSCYAVDDAFIVLFDNSFHQLQANPTGGTCNQNNFAHTPSLTDYKLFLLLLFATALISCIPSSFSALSFLATLRKRSKSEKKREKTMRNSMLP</sequence>
<proteinExistence type="predicted"/>
<dbReference type="HOGENOM" id="CLU_1907876_0_0_1"/>
<reference evidence="2 3" key="1">
    <citation type="journal article" date="2009" name="Proc. Natl. Acad. Sci. U.S.A.">
        <title>Eukaryote-to-eukaryote gene transfer events revealed by the genome sequence of the wine yeast Saccharomyces cerevisiae EC1118.</title>
        <authorList>
            <person name="Novo M."/>
            <person name="Bigey F."/>
            <person name="Beyne E."/>
            <person name="Galeote V."/>
            <person name="Gavory F."/>
            <person name="Mallet S."/>
            <person name="Cambot B."/>
            <person name="Legras J.L."/>
            <person name="Wincker P."/>
            <person name="Casaregola S."/>
            <person name="Dequin S."/>
        </authorList>
    </citation>
    <scope>NUCLEOTIDE SEQUENCE [LARGE SCALE GENOMIC DNA]</scope>
    <source>
        <strain evidence="3">Lalvin EC1118 / Prise de mousse</strain>
    </source>
</reference>